<name>A0ABP7WRE0_9ACTN</name>
<keyword evidence="1" id="KW-0732">Signal</keyword>
<evidence type="ECO:0000313" key="2">
    <source>
        <dbReference type="EMBL" id="GAA4094959.1"/>
    </source>
</evidence>
<feature type="signal peptide" evidence="1">
    <location>
        <begin position="1"/>
        <end position="24"/>
    </location>
</feature>
<evidence type="ECO:0000313" key="3">
    <source>
        <dbReference type="Proteomes" id="UP001500683"/>
    </source>
</evidence>
<dbReference type="Pfam" id="PF01547">
    <property type="entry name" value="SBP_bac_1"/>
    <property type="match status" value="1"/>
</dbReference>
<proteinExistence type="predicted"/>
<reference evidence="3" key="1">
    <citation type="journal article" date="2019" name="Int. J. Syst. Evol. Microbiol.">
        <title>The Global Catalogue of Microorganisms (GCM) 10K type strain sequencing project: providing services to taxonomists for standard genome sequencing and annotation.</title>
        <authorList>
            <consortium name="The Broad Institute Genomics Platform"/>
            <consortium name="The Broad Institute Genome Sequencing Center for Infectious Disease"/>
            <person name="Wu L."/>
            <person name="Ma J."/>
        </authorList>
    </citation>
    <scope>NUCLEOTIDE SEQUENCE [LARGE SCALE GENOMIC DNA]</scope>
    <source>
        <strain evidence="3">JCM 16702</strain>
    </source>
</reference>
<dbReference type="PANTHER" id="PTHR43649">
    <property type="entry name" value="ARABINOSE-BINDING PROTEIN-RELATED"/>
    <property type="match status" value="1"/>
</dbReference>
<dbReference type="EMBL" id="BAAAZG010000052">
    <property type="protein sequence ID" value="GAA4094959.1"/>
    <property type="molecule type" value="Genomic_DNA"/>
</dbReference>
<gene>
    <name evidence="2" type="ORF">GCM10022214_67260</name>
</gene>
<dbReference type="Gene3D" id="3.40.190.10">
    <property type="entry name" value="Periplasmic binding protein-like II"/>
    <property type="match status" value="2"/>
</dbReference>
<dbReference type="InterPro" id="IPR006059">
    <property type="entry name" value="SBP"/>
</dbReference>
<protein>
    <submittedName>
        <fullName evidence="2">Extracellular solute-binding protein</fullName>
    </submittedName>
</protein>
<dbReference type="InterPro" id="IPR050490">
    <property type="entry name" value="Bact_solute-bd_prot1"/>
</dbReference>
<dbReference type="RefSeq" id="WP_344955688.1">
    <property type="nucleotide sequence ID" value="NZ_BAAAZG010000052.1"/>
</dbReference>
<dbReference type="Proteomes" id="UP001500683">
    <property type="component" value="Unassembled WGS sequence"/>
</dbReference>
<dbReference type="PANTHER" id="PTHR43649:SF14">
    <property type="entry name" value="BLR3389 PROTEIN"/>
    <property type="match status" value="1"/>
</dbReference>
<comment type="caution">
    <text evidence="2">The sequence shown here is derived from an EMBL/GenBank/DDBJ whole genome shotgun (WGS) entry which is preliminary data.</text>
</comment>
<dbReference type="PROSITE" id="PS51257">
    <property type="entry name" value="PROKAR_LIPOPROTEIN"/>
    <property type="match status" value="1"/>
</dbReference>
<organism evidence="2 3">
    <name type="scientific">Actinomadura miaoliensis</name>
    <dbReference type="NCBI Taxonomy" id="430685"/>
    <lineage>
        <taxon>Bacteria</taxon>
        <taxon>Bacillati</taxon>
        <taxon>Actinomycetota</taxon>
        <taxon>Actinomycetes</taxon>
        <taxon>Streptosporangiales</taxon>
        <taxon>Thermomonosporaceae</taxon>
        <taxon>Actinomadura</taxon>
    </lineage>
</organism>
<feature type="chain" id="PRO_5047398495" evidence="1">
    <location>
        <begin position="25"/>
        <end position="429"/>
    </location>
</feature>
<sequence length="429" mass="47443">MRTGRFVRAAAPVAALLLGTAACGGPEPAATGEKSRVVLWTEAGEHEDLFSGSLTRFNAAQSGSVVTARMYENDRLKKKLRDDIDDDGPDVFYNWGGASLKSLVDKGLVEDLTDELAANPGWREKYLPSTLAPVTFDGRVYGVPALSMQPVVFFYNKNAFERIGAKPPTTLDELFALIPRFRKSGITPIALAGKQPWTELTWLEYLVDRIGGPEVFRRIADGDRTGWRHPAVLRAAQLIRKLVDAGAFNRDYAEIAYDNGESLTLLHTGTAAMELMGTWEYISLLDQAPDFVAGGELGWFAFPAVPGGEGDPRNIVGNPNNFYSVRAGSPHKKTSVEYLRTLASDQRYQDWLIEHGEVPPVKGVAGRLAGSEYPDWLDFVYTTCLRAPHFQLSWDQAIPPKQAERMLENLARLFEKEISPAQFTTVMSK</sequence>
<evidence type="ECO:0000256" key="1">
    <source>
        <dbReference type="SAM" id="SignalP"/>
    </source>
</evidence>
<dbReference type="SUPFAM" id="SSF53850">
    <property type="entry name" value="Periplasmic binding protein-like II"/>
    <property type="match status" value="1"/>
</dbReference>
<keyword evidence="3" id="KW-1185">Reference proteome</keyword>
<accession>A0ABP7WRE0</accession>